<protein>
    <submittedName>
        <fullName evidence="1">Uncharacterized protein</fullName>
    </submittedName>
</protein>
<proteinExistence type="predicted"/>
<comment type="caution">
    <text evidence="1">The sequence shown here is derived from an EMBL/GenBank/DDBJ whole genome shotgun (WGS) entry which is preliminary data.</text>
</comment>
<dbReference type="InterPro" id="IPR011041">
    <property type="entry name" value="Quinoprot_gluc/sorb_DH_b-prop"/>
</dbReference>
<evidence type="ECO:0000313" key="2">
    <source>
        <dbReference type="Proteomes" id="UP000306719"/>
    </source>
</evidence>
<reference evidence="2" key="2">
    <citation type="submission" date="2019-06" db="EMBL/GenBank/DDBJ databases">
        <title>Co-occurence of chitin degradation, pigmentation and bioactivity in marine Pseudoalteromonas.</title>
        <authorList>
            <person name="Sonnenschein E.C."/>
            <person name="Bech P.K."/>
        </authorList>
    </citation>
    <scope>NUCLEOTIDE SEQUENCE [LARGE SCALE GENOMIC DNA]</scope>
    <source>
        <strain evidence="2">S2599</strain>
    </source>
</reference>
<dbReference type="RefSeq" id="WP_138544269.1">
    <property type="nucleotide sequence ID" value="NZ_PNCJ01000011.1"/>
</dbReference>
<gene>
    <name evidence="1" type="ORF">CWB98_07470</name>
</gene>
<dbReference type="EMBL" id="PNCJ01000011">
    <property type="protein sequence ID" value="TMP38149.1"/>
    <property type="molecule type" value="Genomic_DNA"/>
</dbReference>
<name>A0A5S3X255_9GAMM</name>
<sequence length="328" mass="36840">MYCEEFEYWSHVNLFPTFWPELPFSIVVGGSAEQILYAAFADGTIKSLNLNNIGDVNKGWTDYCQFQKGAITSIHFDPYSGDLLIAANDAKVYTRNSYSILGEFDSAVQFISIDKINDDVYMVFVTEHNGIYVEKNYNSSRITTVEAPQTKWHSPAMYNEKVTAVKPTALSNLLAQDDGTVLCFVGFSTADLKQISFNKEDTNVCRSTFINTYQHGTIDGIASTDHDYMTAHNGTLIFHDYDGNGAKQDNIAAYPADIQARWHNGNIELVAQVAQVVFHLYNGDYGNRNYDGQGSFTTQFSPDWSDDALLNDVYWSLFAHNTPRTVTD</sequence>
<organism evidence="1 2">
    <name type="scientific">Pseudoalteromonas rubra</name>
    <dbReference type="NCBI Taxonomy" id="43658"/>
    <lineage>
        <taxon>Bacteria</taxon>
        <taxon>Pseudomonadati</taxon>
        <taxon>Pseudomonadota</taxon>
        <taxon>Gammaproteobacteria</taxon>
        <taxon>Alteromonadales</taxon>
        <taxon>Pseudoalteromonadaceae</taxon>
        <taxon>Pseudoalteromonas</taxon>
    </lineage>
</organism>
<dbReference type="OrthoDB" id="6294078at2"/>
<reference evidence="1 2" key="1">
    <citation type="submission" date="2018-01" db="EMBL/GenBank/DDBJ databases">
        <authorList>
            <person name="Paulsen S."/>
            <person name="Gram L.K."/>
        </authorList>
    </citation>
    <scope>NUCLEOTIDE SEQUENCE [LARGE SCALE GENOMIC DNA]</scope>
    <source>
        <strain evidence="1 2">S2599</strain>
    </source>
</reference>
<dbReference type="Proteomes" id="UP000306719">
    <property type="component" value="Unassembled WGS sequence"/>
</dbReference>
<accession>A0A5S3X255</accession>
<dbReference type="AlphaFoldDB" id="A0A5S3X255"/>
<dbReference type="SUPFAM" id="SSF50952">
    <property type="entry name" value="Soluble quinoprotein glucose dehydrogenase"/>
    <property type="match status" value="1"/>
</dbReference>
<evidence type="ECO:0000313" key="1">
    <source>
        <dbReference type="EMBL" id="TMP38149.1"/>
    </source>
</evidence>